<sequence length="220" mass="23764">MFLVNSDQGIFVATWKTLLQPAPVQVKGSLAEVLAACETQRLTLVVIDGSRLQKRALRHDGELARLAKRTRLLLADTDLDTEAELTALALGIVGCCGKQLSADELRKIVDVVLKGGIWVSRAALPAMLNHLRHATAPATAQQPTPPKLDSLTPREREIAACVAEGASNKAIAKRLNVSDVTVKAHLTTIFHKLGVSGRVQLALMLSDLKRPLPETPHRMA</sequence>
<dbReference type="EMBL" id="CP064781">
    <property type="protein sequence ID" value="QRJ62905.1"/>
    <property type="molecule type" value="Genomic_DNA"/>
</dbReference>
<feature type="domain" description="HTH luxR-type" evidence="2">
    <location>
        <begin position="144"/>
        <end position="209"/>
    </location>
</feature>
<dbReference type="Pfam" id="PF00196">
    <property type="entry name" value="GerE"/>
    <property type="match status" value="1"/>
</dbReference>
<dbReference type="SUPFAM" id="SSF46894">
    <property type="entry name" value="C-terminal effector domain of the bipartite response regulators"/>
    <property type="match status" value="1"/>
</dbReference>
<name>A0A974SMQ6_9RHOO</name>
<dbReference type="Gene3D" id="1.10.10.10">
    <property type="entry name" value="Winged helix-like DNA-binding domain superfamily/Winged helix DNA-binding domain"/>
    <property type="match status" value="1"/>
</dbReference>
<accession>A0A974SMQ6</accession>
<evidence type="ECO:0000313" key="3">
    <source>
        <dbReference type="EMBL" id="QRJ62905.1"/>
    </source>
</evidence>
<dbReference type="SMART" id="SM00421">
    <property type="entry name" value="HTH_LUXR"/>
    <property type="match status" value="1"/>
</dbReference>
<organism evidence="3 4">
    <name type="scientific">Azospira restricta</name>
    <dbReference type="NCBI Taxonomy" id="404405"/>
    <lineage>
        <taxon>Bacteria</taxon>
        <taxon>Pseudomonadati</taxon>
        <taxon>Pseudomonadota</taxon>
        <taxon>Betaproteobacteria</taxon>
        <taxon>Rhodocyclales</taxon>
        <taxon>Rhodocyclaceae</taxon>
        <taxon>Azospira</taxon>
    </lineage>
</organism>
<dbReference type="Gene3D" id="3.40.50.2300">
    <property type="match status" value="1"/>
</dbReference>
<dbReference type="PANTHER" id="PTHR43214">
    <property type="entry name" value="TWO-COMPONENT RESPONSE REGULATOR"/>
    <property type="match status" value="1"/>
</dbReference>
<evidence type="ECO:0000313" key="4">
    <source>
        <dbReference type="Proteomes" id="UP000663444"/>
    </source>
</evidence>
<dbReference type="RefSeq" id="WP_203386434.1">
    <property type="nucleotide sequence ID" value="NZ_CP064781.1"/>
</dbReference>
<dbReference type="KEGG" id="ares:IWH25_14225"/>
<evidence type="ECO:0000256" key="1">
    <source>
        <dbReference type="ARBA" id="ARBA00023125"/>
    </source>
</evidence>
<protein>
    <submittedName>
        <fullName evidence="3">Response regulator transcription factor</fullName>
    </submittedName>
</protein>
<dbReference type="CDD" id="cd06170">
    <property type="entry name" value="LuxR_C_like"/>
    <property type="match status" value="1"/>
</dbReference>
<dbReference type="GO" id="GO:0003677">
    <property type="term" value="F:DNA binding"/>
    <property type="evidence" value="ECO:0007669"/>
    <property type="project" value="UniProtKB-KW"/>
</dbReference>
<evidence type="ECO:0000259" key="2">
    <source>
        <dbReference type="PROSITE" id="PS50043"/>
    </source>
</evidence>
<dbReference type="PRINTS" id="PR00038">
    <property type="entry name" value="HTHLUXR"/>
</dbReference>
<dbReference type="PROSITE" id="PS50043">
    <property type="entry name" value="HTH_LUXR_2"/>
    <property type="match status" value="1"/>
</dbReference>
<dbReference type="GO" id="GO:0006355">
    <property type="term" value="P:regulation of DNA-templated transcription"/>
    <property type="evidence" value="ECO:0007669"/>
    <property type="project" value="InterPro"/>
</dbReference>
<keyword evidence="1" id="KW-0238">DNA-binding</keyword>
<proteinExistence type="predicted"/>
<dbReference type="Proteomes" id="UP000663444">
    <property type="component" value="Chromosome"/>
</dbReference>
<dbReference type="InterPro" id="IPR039420">
    <property type="entry name" value="WalR-like"/>
</dbReference>
<keyword evidence="4" id="KW-1185">Reference proteome</keyword>
<dbReference type="InterPro" id="IPR000792">
    <property type="entry name" value="Tscrpt_reg_LuxR_C"/>
</dbReference>
<dbReference type="AlphaFoldDB" id="A0A974SMQ6"/>
<gene>
    <name evidence="3" type="ORF">IWH25_14225</name>
</gene>
<reference evidence="3" key="1">
    <citation type="submission" date="2020-11" db="EMBL/GenBank/DDBJ databases">
        <title>Azospira restricta DSM 18626 genome sequence.</title>
        <authorList>
            <person name="Moe W.M."/>
        </authorList>
    </citation>
    <scope>NUCLEOTIDE SEQUENCE</scope>
    <source>
        <strain evidence="3">DSM 18626</strain>
    </source>
</reference>
<dbReference type="InterPro" id="IPR036388">
    <property type="entry name" value="WH-like_DNA-bd_sf"/>
</dbReference>
<dbReference type="InterPro" id="IPR016032">
    <property type="entry name" value="Sig_transdc_resp-reg_C-effctor"/>
</dbReference>